<name>A0A1R1YDN7_9FUNG</name>
<accession>A0A1R1YDN7</accession>
<evidence type="ECO:0000313" key="1">
    <source>
        <dbReference type="EMBL" id="OMJ25034.1"/>
    </source>
</evidence>
<gene>
    <name evidence="1" type="ORF">AYI69_g4432</name>
</gene>
<dbReference type="Proteomes" id="UP000187429">
    <property type="component" value="Unassembled WGS sequence"/>
</dbReference>
<evidence type="ECO:0000313" key="2">
    <source>
        <dbReference type="Proteomes" id="UP000187429"/>
    </source>
</evidence>
<dbReference type="EMBL" id="LSSM01001714">
    <property type="protein sequence ID" value="OMJ25034.1"/>
    <property type="molecule type" value="Genomic_DNA"/>
</dbReference>
<proteinExistence type="predicted"/>
<protein>
    <submittedName>
        <fullName evidence="1">Uncharacterized protein</fullName>
    </submittedName>
</protein>
<keyword evidence="2" id="KW-1185">Reference proteome</keyword>
<comment type="caution">
    <text evidence="1">The sequence shown here is derived from an EMBL/GenBank/DDBJ whole genome shotgun (WGS) entry which is preliminary data.</text>
</comment>
<dbReference type="Gene3D" id="2.30.30.140">
    <property type="match status" value="1"/>
</dbReference>
<dbReference type="AlphaFoldDB" id="A0A1R1YDN7"/>
<organism evidence="1 2">
    <name type="scientific">Smittium culicis</name>
    <dbReference type="NCBI Taxonomy" id="133412"/>
    <lineage>
        <taxon>Eukaryota</taxon>
        <taxon>Fungi</taxon>
        <taxon>Fungi incertae sedis</taxon>
        <taxon>Zoopagomycota</taxon>
        <taxon>Kickxellomycotina</taxon>
        <taxon>Harpellomycetes</taxon>
        <taxon>Harpellales</taxon>
        <taxon>Legeriomycetaceae</taxon>
        <taxon>Smittium</taxon>
    </lineage>
</organism>
<dbReference type="OrthoDB" id="1744372at2759"/>
<sequence>MKSKSKGFSPAEMLFGFQMRTPSSWGAPVEEYEYEQAVSKRIEYIKLNLPEIRNLGIDRMVKVKNQEKIRYDRDVIPKEFSIGESVYKSIEHVQRKLDPKWEGPYKIVKILQKGTYWISDHLGNKDLVHGDRLKNFREGNDQASEILTPLRSNLGRKLQEYQNINANRGRLGLKGGDLSYNNLQE</sequence>
<reference evidence="2" key="1">
    <citation type="submission" date="2017-01" db="EMBL/GenBank/DDBJ databases">
        <authorList>
            <person name="Wang Y."/>
            <person name="White M."/>
            <person name="Kvist S."/>
            <person name="Moncalvo J.-M."/>
        </authorList>
    </citation>
    <scope>NUCLEOTIDE SEQUENCE [LARGE SCALE GENOMIC DNA]</scope>
    <source>
        <strain evidence="2">ID-206-W2</strain>
    </source>
</reference>